<keyword evidence="1" id="KW-0472">Membrane</keyword>
<protein>
    <submittedName>
        <fullName evidence="2">Uncharacterized protein</fullName>
    </submittedName>
</protein>
<keyword evidence="1" id="KW-1133">Transmembrane helix</keyword>
<proteinExistence type="predicted"/>
<organism evidence="2">
    <name type="scientific">Anguilla anguilla</name>
    <name type="common">European freshwater eel</name>
    <name type="synonym">Muraena anguilla</name>
    <dbReference type="NCBI Taxonomy" id="7936"/>
    <lineage>
        <taxon>Eukaryota</taxon>
        <taxon>Metazoa</taxon>
        <taxon>Chordata</taxon>
        <taxon>Craniata</taxon>
        <taxon>Vertebrata</taxon>
        <taxon>Euteleostomi</taxon>
        <taxon>Actinopterygii</taxon>
        <taxon>Neopterygii</taxon>
        <taxon>Teleostei</taxon>
        <taxon>Anguilliformes</taxon>
        <taxon>Anguillidae</taxon>
        <taxon>Anguilla</taxon>
    </lineage>
</organism>
<name>A0A0E9WII8_ANGAN</name>
<accession>A0A0E9WII8</accession>
<keyword evidence="1" id="KW-0812">Transmembrane</keyword>
<evidence type="ECO:0000256" key="1">
    <source>
        <dbReference type="SAM" id="Phobius"/>
    </source>
</evidence>
<evidence type="ECO:0000313" key="2">
    <source>
        <dbReference type="EMBL" id="JAH90182.1"/>
    </source>
</evidence>
<sequence>MLYICAIHYEKMYFLIVAHSRSGTSRYILITFFSWPLCPISSLVIIVKFGPGFAKRDCMVA</sequence>
<reference evidence="2" key="2">
    <citation type="journal article" date="2015" name="Fish Shellfish Immunol.">
        <title>Early steps in the European eel (Anguilla anguilla)-Vibrio vulnificus interaction in the gills: Role of the RtxA13 toxin.</title>
        <authorList>
            <person name="Callol A."/>
            <person name="Pajuelo D."/>
            <person name="Ebbesson L."/>
            <person name="Teles M."/>
            <person name="MacKenzie S."/>
            <person name="Amaro C."/>
        </authorList>
    </citation>
    <scope>NUCLEOTIDE SEQUENCE</scope>
</reference>
<feature type="transmembrane region" description="Helical" evidence="1">
    <location>
        <begin position="27"/>
        <end position="47"/>
    </location>
</feature>
<dbReference type="EMBL" id="GBXM01018395">
    <property type="protein sequence ID" value="JAH90182.1"/>
    <property type="molecule type" value="Transcribed_RNA"/>
</dbReference>
<dbReference type="AlphaFoldDB" id="A0A0E9WII8"/>
<reference evidence="2" key="1">
    <citation type="submission" date="2014-11" db="EMBL/GenBank/DDBJ databases">
        <authorList>
            <person name="Amaro Gonzalez C."/>
        </authorList>
    </citation>
    <scope>NUCLEOTIDE SEQUENCE</scope>
</reference>